<evidence type="ECO:0000313" key="3">
    <source>
        <dbReference type="EMBL" id="MDT2833266.1"/>
    </source>
</evidence>
<gene>
    <name evidence="3" type="ORF">P7H70_04310</name>
</gene>
<keyword evidence="1" id="KW-0812">Transmembrane</keyword>
<dbReference type="Proteomes" id="UP001268577">
    <property type="component" value="Unassembled WGS sequence"/>
</dbReference>
<dbReference type="EMBL" id="JARQBZ010000006">
    <property type="protein sequence ID" value="MDT2833266.1"/>
    <property type="molecule type" value="Genomic_DNA"/>
</dbReference>
<comment type="caution">
    <text evidence="3">The sequence shown here is derived from an EMBL/GenBank/DDBJ whole genome shotgun (WGS) entry which is preliminary data.</text>
</comment>
<feature type="transmembrane region" description="Helical" evidence="1">
    <location>
        <begin position="357"/>
        <end position="374"/>
    </location>
</feature>
<evidence type="ECO:0000259" key="2">
    <source>
        <dbReference type="Pfam" id="PF19124"/>
    </source>
</evidence>
<dbReference type="GO" id="GO:0009636">
    <property type="term" value="P:response to toxic substance"/>
    <property type="evidence" value="ECO:0007669"/>
    <property type="project" value="TreeGrafter"/>
</dbReference>
<feature type="transmembrane region" description="Helical" evidence="1">
    <location>
        <begin position="239"/>
        <end position="264"/>
    </location>
</feature>
<accession>A0AAW8U3B7</accession>
<reference evidence="3" key="1">
    <citation type="submission" date="2023-03" db="EMBL/GenBank/DDBJ databases">
        <authorList>
            <person name="Shen W."/>
            <person name="Cai J."/>
        </authorList>
    </citation>
    <scope>NUCLEOTIDE SEQUENCE</scope>
    <source>
        <strain evidence="3">P96-3</strain>
    </source>
</reference>
<feature type="transmembrane region" description="Helical" evidence="1">
    <location>
        <begin position="84"/>
        <end position="103"/>
    </location>
</feature>
<evidence type="ECO:0000313" key="4">
    <source>
        <dbReference type="Proteomes" id="UP001268577"/>
    </source>
</evidence>
<feature type="domain" description="DUF5808" evidence="2">
    <location>
        <begin position="333"/>
        <end position="357"/>
    </location>
</feature>
<keyword evidence="1" id="KW-0472">Membrane</keyword>
<dbReference type="PANTHER" id="PTHR37810:SF9">
    <property type="entry name" value="MEMBRANE PROTEIN"/>
    <property type="match status" value="1"/>
</dbReference>
<dbReference type="Pfam" id="PF19124">
    <property type="entry name" value="DUF5808"/>
    <property type="match status" value="1"/>
</dbReference>
<feature type="transmembrane region" description="Helical" evidence="1">
    <location>
        <begin position="6"/>
        <end position="24"/>
    </location>
</feature>
<feature type="transmembrane region" description="Helical" evidence="1">
    <location>
        <begin position="52"/>
        <end position="72"/>
    </location>
</feature>
<protein>
    <submittedName>
        <fullName evidence="3">DUF5808 domain-containing protein</fullName>
    </submittedName>
</protein>
<dbReference type="InterPro" id="IPR043831">
    <property type="entry name" value="DUF5808"/>
</dbReference>
<proteinExistence type="predicted"/>
<feature type="transmembrane region" description="Helical" evidence="1">
    <location>
        <begin position="142"/>
        <end position="165"/>
    </location>
</feature>
<name>A0AAW8U3B7_9ENTE</name>
<organism evidence="3 4">
    <name type="scientific">Vagococcus carniphilus</name>
    <dbReference type="NCBI Taxonomy" id="218144"/>
    <lineage>
        <taxon>Bacteria</taxon>
        <taxon>Bacillati</taxon>
        <taxon>Bacillota</taxon>
        <taxon>Bacilli</taxon>
        <taxon>Lactobacillales</taxon>
        <taxon>Enterococcaceae</taxon>
        <taxon>Vagococcus</taxon>
    </lineage>
</organism>
<keyword evidence="1" id="KW-1133">Transmembrane helix</keyword>
<feature type="transmembrane region" description="Helical" evidence="1">
    <location>
        <begin position="185"/>
        <end position="207"/>
    </location>
</feature>
<evidence type="ECO:0000256" key="1">
    <source>
        <dbReference type="SAM" id="Phobius"/>
    </source>
</evidence>
<dbReference type="PANTHER" id="PTHR37810">
    <property type="entry name" value="IMMUNITY PROTEIN SDPI"/>
    <property type="match status" value="1"/>
</dbReference>
<dbReference type="RefSeq" id="WP_311984998.1">
    <property type="nucleotide sequence ID" value="NZ_JARQBZ010000006.1"/>
</dbReference>
<dbReference type="AlphaFoldDB" id="A0AAW8U3B7"/>
<feature type="transmembrane region" description="Helical" evidence="1">
    <location>
        <begin position="270"/>
        <end position="291"/>
    </location>
</feature>
<sequence length="375" mass="43040">MINVLVMLFFNLMIGLLMGLTPYYSKRDIPFGVTLPETDEAKTVMAHQKKSYLIINLFLSLLIGLGIVMYGLFQNTIDLERLMFFSVLGLFIQLIVSMGVYLTKYKQLKTFKKGLTIDGLKQQKMVIDLSFRDEKLIFPTGYLVAVNLAFVLLTVVLTVSQYQHIPESFVTKWDMNMNPVIMTDKTWKSVLAIPAFQLFLTLVMGISNQSYLKGKQRIDMKNTEESIARNKKFRKQSSLLNFVLSLLVQLLMMMLQLSIIFQQITPQTLMVASLIFTVAILGIVLWFSLYYGQGGDRLKKVNVSKEAPVKIDESASFDDDDHWKLGMFYFNQEDPSFWVEKRMGLGMTFNFAKWQSWAFLIGVIIIPIGIAFLMM</sequence>